<evidence type="ECO:0000256" key="1">
    <source>
        <dbReference type="SAM" id="MobiDB-lite"/>
    </source>
</evidence>
<dbReference type="GO" id="GO:0005524">
    <property type="term" value="F:ATP binding"/>
    <property type="evidence" value="ECO:0007669"/>
    <property type="project" value="UniProtKB-KW"/>
</dbReference>
<dbReference type="Pfam" id="PF04313">
    <property type="entry name" value="HSDR_N"/>
    <property type="match status" value="1"/>
</dbReference>
<dbReference type="EMBL" id="VXPY01000015">
    <property type="protein sequence ID" value="MYD89251.1"/>
    <property type="molecule type" value="Genomic_DNA"/>
</dbReference>
<name>A0A6B1DQ39_9CHLR</name>
<feature type="region of interest" description="Disordered" evidence="1">
    <location>
        <begin position="228"/>
        <end position="258"/>
    </location>
</feature>
<organism evidence="3">
    <name type="scientific">Caldilineaceae bacterium SB0662_bin_9</name>
    <dbReference type="NCBI Taxonomy" id="2605258"/>
    <lineage>
        <taxon>Bacteria</taxon>
        <taxon>Bacillati</taxon>
        <taxon>Chloroflexota</taxon>
        <taxon>Caldilineae</taxon>
        <taxon>Caldilineales</taxon>
        <taxon>Caldilineaceae</taxon>
    </lineage>
</organism>
<feature type="domain" description="Restriction endonuclease type I HsdR N-terminal" evidence="2">
    <location>
        <begin position="51"/>
        <end position="128"/>
    </location>
</feature>
<accession>A0A6B1DQ39</accession>
<feature type="compositionally biased region" description="Basic and acidic residues" evidence="1">
    <location>
        <begin position="228"/>
        <end position="237"/>
    </location>
</feature>
<dbReference type="GO" id="GO:0009307">
    <property type="term" value="P:DNA restriction-modification system"/>
    <property type="evidence" value="ECO:0007669"/>
    <property type="project" value="UniProtKB-KW"/>
</dbReference>
<evidence type="ECO:0000259" key="2">
    <source>
        <dbReference type="Pfam" id="PF04313"/>
    </source>
</evidence>
<sequence>MLAKLVDQVTKAIRHYERHGIHPTERETIDKLVLPFIEHALGADFRDPAAVTAEFDADIGRSKGEKVDYAINRHGEPVILIECKALGTPLEDKAVQLQRYIGALPKVSLGILTDGRHYRFYADLDEPNILDKEPFLHVDVLDMTLEAEERLELFHLDRLDVIEIKTAGQQWKTVVALVRALESEWNEPSKEYVAHFAKPLHRGLFTDSIRRQYVSYLKEAHSLFLDNRTRSGDDMGSKSKGRIIGDNTSQKPNGTPQGDWCRLSEMEPHQLTPQLLQFANGSTKVVDSWRGCFEAIVLKLDSEGHFQVGNIPKDLRQFIYVPDPNFPLKRSIQLSDGLETNIYLNSNNCIKRAKRVLRACGYDPADIYVK</sequence>
<dbReference type="GO" id="GO:0009035">
    <property type="term" value="F:type I site-specific deoxyribonuclease activity"/>
    <property type="evidence" value="ECO:0007669"/>
    <property type="project" value="UniProtKB-EC"/>
</dbReference>
<feature type="compositionally biased region" description="Polar residues" evidence="1">
    <location>
        <begin position="246"/>
        <end position="256"/>
    </location>
</feature>
<reference evidence="3" key="1">
    <citation type="submission" date="2019-09" db="EMBL/GenBank/DDBJ databases">
        <title>Characterisation of the sponge microbiome using genome-centric metagenomics.</title>
        <authorList>
            <person name="Engelberts J.P."/>
            <person name="Robbins S.J."/>
            <person name="De Goeij J.M."/>
            <person name="Aranda M."/>
            <person name="Bell S.C."/>
            <person name="Webster N.S."/>
        </authorList>
    </citation>
    <scope>NUCLEOTIDE SEQUENCE</scope>
    <source>
        <strain evidence="3">SB0662_bin_9</strain>
    </source>
</reference>
<evidence type="ECO:0000313" key="3">
    <source>
        <dbReference type="EMBL" id="MYD89251.1"/>
    </source>
</evidence>
<dbReference type="AlphaFoldDB" id="A0A6B1DQ39"/>
<dbReference type="InterPro" id="IPR007409">
    <property type="entry name" value="Restrct_endonuc_type1_HsdR_N"/>
</dbReference>
<proteinExistence type="predicted"/>
<dbReference type="GO" id="GO:0003677">
    <property type="term" value="F:DNA binding"/>
    <property type="evidence" value="ECO:0007669"/>
    <property type="project" value="UniProtKB-KW"/>
</dbReference>
<protein>
    <recommendedName>
        <fullName evidence="2">Restriction endonuclease type I HsdR N-terminal domain-containing protein</fullName>
    </recommendedName>
</protein>
<gene>
    <name evidence="3" type="ORF">F4Y08_02770</name>
</gene>
<comment type="caution">
    <text evidence="3">The sequence shown here is derived from an EMBL/GenBank/DDBJ whole genome shotgun (WGS) entry which is preliminary data.</text>
</comment>